<dbReference type="AlphaFoldDB" id="A0A9P4Y8F5"/>
<comment type="caution">
    <text evidence="2">The sequence shown here is derived from an EMBL/GenBank/DDBJ whole genome shotgun (WGS) entry which is preliminary data.</text>
</comment>
<accession>A0A9P4Y8F5</accession>
<name>A0A9P4Y8F5_CRYP1</name>
<feature type="region of interest" description="Disordered" evidence="1">
    <location>
        <begin position="1"/>
        <end position="24"/>
    </location>
</feature>
<dbReference type="GeneID" id="63842986"/>
<feature type="region of interest" description="Disordered" evidence="1">
    <location>
        <begin position="57"/>
        <end position="91"/>
    </location>
</feature>
<keyword evidence="3" id="KW-1185">Reference proteome</keyword>
<protein>
    <submittedName>
        <fullName evidence="2">Uncharacterized protein</fullName>
    </submittedName>
</protein>
<organism evidence="2 3">
    <name type="scientific">Cryphonectria parasitica (strain ATCC 38755 / EP155)</name>
    <dbReference type="NCBI Taxonomy" id="660469"/>
    <lineage>
        <taxon>Eukaryota</taxon>
        <taxon>Fungi</taxon>
        <taxon>Dikarya</taxon>
        <taxon>Ascomycota</taxon>
        <taxon>Pezizomycotina</taxon>
        <taxon>Sordariomycetes</taxon>
        <taxon>Sordariomycetidae</taxon>
        <taxon>Diaporthales</taxon>
        <taxon>Cryphonectriaceae</taxon>
        <taxon>Cryphonectria-Endothia species complex</taxon>
        <taxon>Cryphonectria</taxon>
    </lineage>
</organism>
<evidence type="ECO:0000313" key="2">
    <source>
        <dbReference type="EMBL" id="KAF3768267.1"/>
    </source>
</evidence>
<sequence length="287" mass="31317">MPAKRKAKASLKASATKPKAQARLNAKAAAEEAAVQRKAAEQAAIAEEKRAERVAIAEERRARDEELAAAREARRAASRRASEQRTAERAADQAAAKAAKAAITKAQTPASPIVIESKDESDNAEQAENLEAIEIATPAEVRIDWHYPPYQRAQFRGIASPEVLTKRFARIVVSRGNTIHRGEKIHCNELIITYIFNLKISSSRYIPHALSRELPPAAASQLAADTQVAIEAKASEFNDLFTPASTTAQALQTPGTARSRSKASNMHKQINAEIASQRNLHKQLNIH</sequence>
<dbReference type="EMBL" id="MU032345">
    <property type="protein sequence ID" value="KAF3768267.1"/>
    <property type="molecule type" value="Genomic_DNA"/>
</dbReference>
<feature type="compositionally biased region" description="Low complexity" evidence="1">
    <location>
        <begin position="10"/>
        <end position="24"/>
    </location>
</feature>
<dbReference type="RefSeq" id="XP_040779228.1">
    <property type="nucleotide sequence ID" value="XM_040925857.1"/>
</dbReference>
<gene>
    <name evidence="2" type="ORF">M406DRAFT_75477</name>
</gene>
<reference evidence="2" key="1">
    <citation type="journal article" date="2020" name="Phytopathology">
        <title>Genome sequence of the chestnut blight fungus Cryphonectria parasitica EP155: A fundamental resource for an archetypical invasive plant pathogen.</title>
        <authorList>
            <person name="Crouch J.A."/>
            <person name="Dawe A."/>
            <person name="Aerts A."/>
            <person name="Barry K."/>
            <person name="Churchill A.C.L."/>
            <person name="Grimwood J."/>
            <person name="Hillman B."/>
            <person name="Milgroom M.G."/>
            <person name="Pangilinan J."/>
            <person name="Smith M."/>
            <person name="Salamov A."/>
            <person name="Schmutz J."/>
            <person name="Yadav J."/>
            <person name="Grigoriev I.V."/>
            <person name="Nuss D."/>
        </authorList>
    </citation>
    <scope>NUCLEOTIDE SEQUENCE</scope>
    <source>
        <strain evidence="2">EP155</strain>
    </source>
</reference>
<evidence type="ECO:0000313" key="3">
    <source>
        <dbReference type="Proteomes" id="UP000803844"/>
    </source>
</evidence>
<evidence type="ECO:0000256" key="1">
    <source>
        <dbReference type="SAM" id="MobiDB-lite"/>
    </source>
</evidence>
<proteinExistence type="predicted"/>
<dbReference type="Proteomes" id="UP000803844">
    <property type="component" value="Unassembled WGS sequence"/>
</dbReference>